<evidence type="ECO:0000313" key="1">
    <source>
        <dbReference type="EMBL" id="MER45324.1"/>
    </source>
</evidence>
<dbReference type="Proteomes" id="UP000885379">
    <property type="component" value="Unassembled WGS sequence"/>
</dbReference>
<name>A0A3I8FZD1_SALER</name>
<reference evidence="1" key="1">
    <citation type="submission" date="2018-10" db="EMBL/GenBank/DDBJ databases">
        <authorList>
            <consortium name="PulseNet: The National Subtyping Network for Foodborne Disease Surveillance"/>
            <person name="Tarr C.L."/>
            <person name="Trees E."/>
            <person name="Katz L.S."/>
            <person name="Carleton-Romer H.A."/>
            <person name="Stroika S."/>
            <person name="Kucerova Z."/>
            <person name="Roache K.F."/>
            <person name="Sabol A.L."/>
            <person name="Besser J."/>
            <person name="Gerner-Smidt P."/>
        </authorList>
    </citation>
    <scope>NUCLEOTIDE SEQUENCE [LARGE SCALE GENOMIC DNA]</scope>
    <source>
        <strain evidence="1">PNUSAS057480</strain>
    </source>
</reference>
<comment type="caution">
    <text evidence="1">The sequence shown here is derived from an EMBL/GenBank/DDBJ whole genome shotgun (WGS) entry which is preliminary data.</text>
</comment>
<organism evidence="1">
    <name type="scientific">Salmonella enterica</name>
    <name type="common">Salmonella choleraesuis</name>
    <dbReference type="NCBI Taxonomy" id="28901"/>
    <lineage>
        <taxon>Bacteria</taxon>
        <taxon>Pseudomonadati</taxon>
        <taxon>Pseudomonadota</taxon>
        <taxon>Gammaproteobacteria</taxon>
        <taxon>Enterobacterales</taxon>
        <taxon>Enterobacteriaceae</taxon>
        <taxon>Salmonella</taxon>
    </lineage>
</organism>
<gene>
    <name evidence="1" type="ORF">ED033_24175</name>
</gene>
<dbReference type="AlphaFoldDB" id="A0A3I8FZD1"/>
<dbReference type="EMBL" id="RMEA01000143">
    <property type="protein sequence ID" value="MER45324.1"/>
    <property type="molecule type" value="Genomic_DNA"/>
</dbReference>
<sequence length="319" mass="36620">MVGDPGKGSNSGAQYYAINSDDKRSRVIIDDSFIQKTNNNHRYHNFSNNIRAAVESLLGRNFSCIEGFHKTYTNIRQKQEPNISPNKLMEEVKALTFLIPSEHKEMWIYENNGKESTKPNLGERDVRMFENVDLSEIDKVNVKSKSELYSHMLSGEPIKTSKLTLRYLPNTDPIALIEAKRDLLLQRLYMDELYERNGTLLPCSEPNKGFVPPDILSQIQNKTPTYKMLPPFPPLQGNCSTGAATILRKAGTKEEDILACSPRNYGLHHPMYFWKPILGEEILDETDKSDLRVDNSTIRNHNPDTTDIEVWIHDRQYFV</sequence>
<proteinExistence type="predicted"/>
<protein>
    <submittedName>
        <fullName evidence="1">Type III effector</fullName>
    </submittedName>
</protein>
<accession>A0A3I8FZD1</accession>